<dbReference type="AlphaFoldDB" id="A0A395VS48"/>
<accession>A0A395VS48</accession>
<feature type="chain" id="PRO_5017373166" description="IPT/TIG domain-containing protein" evidence="1">
    <location>
        <begin position="24"/>
        <end position="433"/>
    </location>
</feature>
<keyword evidence="1" id="KW-0732">Signal</keyword>
<comment type="caution">
    <text evidence="3">The sequence shown here is derived from an EMBL/GenBank/DDBJ whole genome shotgun (WGS) entry which is preliminary data.</text>
</comment>
<feature type="signal peptide" evidence="1">
    <location>
        <begin position="1"/>
        <end position="23"/>
    </location>
</feature>
<dbReference type="CDD" id="cd00603">
    <property type="entry name" value="IPT_PCSR"/>
    <property type="match status" value="1"/>
</dbReference>
<protein>
    <recommendedName>
        <fullName evidence="2">IPT/TIG domain-containing protein</fullName>
    </recommendedName>
</protein>
<dbReference type="InterPro" id="IPR011042">
    <property type="entry name" value="6-blade_b-propeller_TolB-like"/>
</dbReference>
<reference evidence="3 4" key="1">
    <citation type="submission" date="2018-08" db="EMBL/GenBank/DDBJ databases">
        <title>A genome reference for cultivated species of the human gut microbiota.</title>
        <authorList>
            <person name="Zou Y."/>
            <person name="Xue W."/>
            <person name="Luo G."/>
        </authorList>
    </citation>
    <scope>NUCLEOTIDE SEQUENCE [LARGE SCALE GENOMIC DNA]</scope>
    <source>
        <strain evidence="3 4">AF20-9LB</strain>
    </source>
</reference>
<feature type="domain" description="IPT/TIG" evidence="2">
    <location>
        <begin position="38"/>
        <end position="116"/>
    </location>
</feature>
<dbReference type="Gene3D" id="2.120.10.30">
    <property type="entry name" value="TolB, C-terminal domain"/>
    <property type="match status" value="1"/>
</dbReference>
<dbReference type="InterPro" id="IPR013783">
    <property type="entry name" value="Ig-like_fold"/>
</dbReference>
<dbReference type="SUPFAM" id="SSF81296">
    <property type="entry name" value="E set domains"/>
    <property type="match status" value="1"/>
</dbReference>
<dbReference type="PANTHER" id="PTHR13833:SF71">
    <property type="entry name" value="NHL DOMAIN-CONTAINING PROTEIN"/>
    <property type="match status" value="1"/>
</dbReference>
<evidence type="ECO:0000259" key="2">
    <source>
        <dbReference type="Pfam" id="PF01833"/>
    </source>
</evidence>
<dbReference type="Gene3D" id="2.60.40.10">
    <property type="entry name" value="Immunoglobulins"/>
    <property type="match status" value="1"/>
</dbReference>
<dbReference type="Pfam" id="PF01833">
    <property type="entry name" value="TIG"/>
    <property type="match status" value="1"/>
</dbReference>
<dbReference type="SUPFAM" id="SSF101898">
    <property type="entry name" value="NHL repeat"/>
    <property type="match status" value="1"/>
</dbReference>
<organism evidence="3 4">
    <name type="scientific">Bacteroides ovatus</name>
    <dbReference type="NCBI Taxonomy" id="28116"/>
    <lineage>
        <taxon>Bacteria</taxon>
        <taxon>Pseudomonadati</taxon>
        <taxon>Bacteroidota</taxon>
        <taxon>Bacteroidia</taxon>
        <taxon>Bacteroidales</taxon>
        <taxon>Bacteroidaceae</taxon>
        <taxon>Bacteroides</taxon>
    </lineage>
</organism>
<dbReference type="Proteomes" id="UP000266492">
    <property type="component" value="Unassembled WGS sequence"/>
</dbReference>
<evidence type="ECO:0000256" key="1">
    <source>
        <dbReference type="SAM" id="SignalP"/>
    </source>
</evidence>
<dbReference type="InterPro" id="IPR014756">
    <property type="entry name" value="Ig_E-set"/>
</dbReference>
<name>A0A395VS48_BACOV</name>
<evidence type="ECO:0000313" key="3">
    <source>
        <dbReference type="EMBL" id="RGS79098.1"/>
    </source>
</evidence>
<dbReference type="PANTHER" id="PTHR13833">
    <property type="match status" value="1"/>
</dbReference>
<evidence type="ECO:0000313" key="4">
    <source>
        <dbReference type="Proteomes" id="UP000266492"/>
    </source>
</evidence>
<dbReference type="InterPro" id="IPR002909">
    <property type="entry name" value="IPT_dom"/>
</dbReference>
<sequence length="433" mass="47309">MFKKRIMKKNIFNGILCFLLVLCAIGCTDDKEQKKATLVAIRPAMGTTGTEVTLYGEGFNPVASENIIQVYGEMAEVTEVNPNEYIKFIAPENPLGSFPVMLTINGKTYTGSKFTYRDLNSKIKVSTFCGGSAGTAVGDKFSTKFNIPHGLTWIEKGKTMAVSDRGGSHTIYSIDSKGNSSFLIGGTSGNNPLKDKFPWRMTVHDGILYVACKGSGEVCIYNLSQNKIESFLKVAANVMDVKFDKAGNFYILCRESGIFRAEAGNLNNPKLWVNFQEEEGLAQIHAMEFDPEGNLIVSSNDKGQFFMVTPNKEITCIAGSEKGDSDGTSGNPKSAKFYQLYGFVIDSEGTIYTVDGNDGNLGSSQKIKRITRGKKGYEDGTVVTLVGSTGGAIVDGSVDEAIFGNPYDIMLDEENRALYVTDRTNYAIRKIEY</sequence>
<dbReference type="EMBL" id="QRVZ01000037">
    <property type="protein sequence ID" value="RGS79098.1"/>
    <property type="molecule type" value="Genomic_DNA"/>
</dbReference>
<proteinExistence type="predicted"/>
<gene>
    <name evidence="3" type="ORF">DWX70_25065</name>
</gene>